<dbReference type="InterPro" id="IPR016185">
    <property type="entry name" value="PreATP-grasp_dom_sf"/>
</dbReference>
<dbReference type="EC" id="6.4.1.2" evidence="4"/>
<dbReference type="InterPro" id="IPR050856">
    <property type="entry name" value="Biotin_carboxylase_complex"/>
</dbReference>
<dbReference type="GO" id="GO:0005524">
    <property type="term" value="F:ATP binding"/>
    <property type="evidence" value="ECO:0007669"/>
    <property type="project" value="UniProtKB-UniRule"/>
</dbReference>
<evidence type="ECO:0000256" key="10">
    <source>
        <dbReference type="ARBA" id="ARBA00048501"/>
    </source>
</evidence>
<evidence type="ECO:0000256" key="1">
    <source>
        <dbReference type="ARBA" id="ARBA00001953"/>
    </source>
</evidence>
<dbReference type="InterPro" id="IPR000089">
    <property type="entry name" value="Biotin_lipoyl"/>
</dbReference>
<dbReference type="Pfam" id="PF00364">
    <property type="entry name" value="Biotin_lipoyl"/>
    <property type="match status" value="1"/>
</dbReference>
<dbReference type="PROSITE" id="PS00188">
    <property type="entry name" value="BIOTIN"/>
    <property type="match status" value="1"/>
</dbReference>
<dbReference type="GO" id="GO:0046872">
    <property type="term" value="F:metal ion binding"/>
    <property type="evidence" value="ECO:0007669"/>
    <property type="project" value="InterPro"/>
</dbReference>
<comment type="similarity">
    <text evidence="3">Belongs to the AccD/PCCB family.</text>
</comment>
<dbReference type="UniPathway" id="UPA00655">
    <property type="reaction ID" value="UER00711"/>
</dbReference>
<dbReference type="Gene3D" id="2.40.50.100">
    <property type="match status" value="1"/>
</dbReference>
<dbReference type="InterPro" id="IPR011053">
    <property type="entry name" value="Single_hybrid_motif"/>
</dbReference>
<dbReference type="InterPro" id="IPR029045">
    <property type="entry name" value="ClpP/crotonase-like_dom_sf"/>
</dbReference>
<dbReference type="InterPro" id="IPR005481">
    <property type="entry name" value="BC-like_N"/>
</dbReference>
<evidence type="ECO:0000256" key="7">
    <source>
        <dbReference type="ARBA" id="ARBA00022840"/>
    </source>
</evidence>
<feature type="domain" description="ATP-grasp" evidence="13">
    <location>
        <begin position="118"/>
        <end position="317"/>
    </location>
</feature>
<dbReference type="AlphaFoldDB" id="A0A402CEQ7"/>
<evidence type="ECO:0000313" key="17">
    <source>
        <dbReference type="EMBL" id="GCE42103.1"/>
    </source>
</evidence>
<dbReference type="EMBL" id="BHYM01000050">
    <property type="protein sequence ID" value="GCE42103.1"/>
    <property type="molecule type" value="Genomic_DNA"/>
</dbReference>
<dbReference type="PANTHER" id="PTHR18866:SF128">
    <property type="entry name" value="UREA AMIDOLYASE"/>
    <property type="match status" value="1"/>
</dbReference>
<feature type="domain" description="Biotin carboxylation" evidence="14">
    <location>
        <begin position="1"/>
        <end position="448"/>
    </location>
</feature>
<keyword evidence="8" id="KW-0092">Biotin</keyword>
<dbReference type="InterPro" id="IPR011762">
    <property type="entry name" value="COA_CT_N"/>
</dbReference>
<evidence type="ECO:0000259" key="15">
    <source>
        <dbReference type="PROSITE" id="PS50980"/>
    </source>
</evidence>
<keyword evidence="6 11" id="KW-0547">Nucleotide-binding</keyword>
<dbReference type="GO" id="GO:0003989">
    <property type="term" value="F:acetyl-CoA carboxylase activity"/>
    <property type="evidence" value="ECO:0007669"/>
    <property type="project" value="UniProtKB-EC"/>
</dbReference>
<dbReference type="Gene3D" id="3.30.470.20">
    <property type="entry name" value="ATP-grasp fold, B domain"/>
    <property type="match status" value="1"/>
</dbReference>
<evidence type="ECO:0000256" key="3">
    <source>
        <dbReference type="ARBA" id="ARBA00006102"/>
    </source>
</evidence>
<evidence type="ECO:0000256" key="8">
    <source>
        <dbReference type="ARBA" id="ARBA00023267"/>
    </source>
</evidence>
<dbReference type="InterPro" id="IPR011763">
    <property type="entry name" value="COA_CT_C"/>
</dbReference>
<dbReference type="InterPro" id="IPR001882">
    <property type="entry name" value="Biotin_BS"/>
</dbReference>
<dbReference type="Pfam" id="PF00289">
    <property type="entry name" value="Biotin_carb_N"/>
    <property type="match status" value="1"/>
</dbReference>
<keyword evidence="18" id="KW-1185">Reference proteome</keyword>
<evidence type="ECO:0000313" key="18">
    <source>
        <dbReference type="Proteomes" id="UP000287519"/>
    </source>
</evidence>
<protein>
    <recommendedName>
        <fullName evidence="4">acetyl-CoA carboxylase</fullName>
        <ecNumber evidence="4">6.4.1.2</ecNumber>
    </recommendedName>
</protein>
<dbReference type="PROSITE" id="PS50980">
    <property type="entry name" value="COA_CT_NTER"/>
    <property type="match status" value="1"/>
</dbReference>
<evidence type="ECO:0000256" key="11">
    <source>
        <dbReference type="PROSITE-ProRule" id="PRU00409"/>
    </source>
</evidence>
<dbReference type="PROSITE" id="PS50968">
    <property type="entry name" value="BIOTINYL_LIPOYL"/>
    <property type="match status" value="1"/>
</dbReference>
<accession>A0A402CEQ7</accession>
<evidence type="ECO:0000256" key="9">
    <source>
        <dbReference type="ARBA" id="ARBA00023268"/>
    </source>
</evidence>
<gene>
    <name evidence="17" type="ORF">Rhow_006042</name>
</gene>
<dbReference type="GO" id="GO:0004075">
    <property type="term" value="F:biotin carboxylase activity"/>
    <property type="evidence" value="ECO:0007669"/>
    <property type="project" value="UniProtKB-EC"/>
</dbReference>
<comment type="pathway">
    <text evidence="2">Lipid metabolism; malonyl-CoA biosynthesis; malonyl-CoA from acetyl-CoA: step 1/1.</text>
</comment>
<evidence type="ECO:0000256" key="6">
    <source>
        <dbReference type="ARBA" id="ARBA00022741"/>
    </source>
</evidence>
<dbReference type="PROSITE" id="PS50979">
    <property type="entry name" value="BC"/>
    <property type="match status" value="1"/>
</dbReference>
<dbReference type="Gene3D" id="3.90.226.10">
    <property type="entry name" value="2-enoyl-CoA Hydratase, Chain A, domain 1"/>
    <property type="match status" value="2"/>
</dbReference>
<evidence type="ECO:0000259" key="13">
    <source>
        <dbReference type="PROSITE" id="PS50975"/>
    </source>
</evidence>
<dbReference type="InterPro" id="IPR011054">
    <property type="entry name" value="Rudment_hybrid_motif"/>
</dbReference>
<dbReference type="Pfam" id="PF02785">
    <property type="entry name" value="Biotin_carb_C"/>
    <property type="match status" value="1"/>
</dbReference>
<dbReference type="RefSeq" id="WP_124394093.1">
    <property type="nucleotide sequence ID" value="NZ_BHYM01000050.1"/>
</dbReference>
<dbReference type="InterPro" id="IPR034733">
    <property type="entry name" value="AcCoA_carboxyl_beta"/>
</dbReference>
<feature type="domain" description="CoA carboxyltransferase N-terminal" evidence="15">
    <location>
        <begin position="547"/>
        <end position="811"/>
    </location>
</feature>
<feature type="domain" description="CoA carboxyltransferase C-terminal" evidence="16">
    <location>
        <begin position="805"/>
        <end position="1060"/>
    </location>
</feature>
<evidence type="ECO:0000259" key="14">
    <source>
        <dbReference type="PROSITE" id="PS50979"/>
    </source>
</evidence>
<proteinExistence type="inferred from homology"/>
<dbReference type="PANTHER" id="PTHR18866">
    <property type="entry name" value="CARBOXYLASE:PYRUVATE/ACETYL-COA/PROPIONYL-COA CARBOXYLASE"/>
    <property type="match status" value="1"/>
</dbReference>
<evidence type="ECO:0000256" key="2">
    <source>
        <dbReference type="ARBA" id="ARBA00004956"/>
    </source>
</evidence>
<comment type="catalytic activity">
    <reaction evidence="10">
        <text>N(6)-biotinyl-L-lysyl-[protein] + hydrogencarbonate + ATP = N(6)-carboxybiotinyl-L-lysyl-[protein] + ADP + phosphate + H(+)</text>
        <dbReference type="Rhea" id="RHEA:13501"/>
        <dbReference type="Rhea" id="RHEA-COMP:10505"/>
        <dbReference type="Rhea" id="RHEA-COMP:10506"/>
        <dbReference type="ChEBI" id="CHEBI:15378"/>
        <dbReference type="ChEBI" id="CHEBI:17544"/>
        <dbReference type="ChEBI" id="CHEBI:30616"/>
        <dbReference type="ChEBI" id="CHEBI:43474"/>
        <dbReference type="ChEBI" id="CHEBI:83144"/>
        <dbReference type="ChEBI" id="CHEBI:83145"/>
        <dbReference type="ChEBI" id="CHEBI:456216"/>
        <dbReference type="EC" id="6.3.4.14"/>
    </reaction>
    <physiologicalReaction direction="left-to-right" evidence="10">
        <dbReference type="Rhea" id="RHEA:13502"/>
    </physiologicalReaction>
</comment>
<dbReference type="Proteomes" id="UP000287519">
    <property type="component" value="Unassembled WGS sequence"/>
</dbReference>
<dbReference type="PROSITE" id="PS00867">
    <property type="entry name" value="CPSASE_2"/>
    <property type="match status" value="1"/>
</dbReference>
<comment type="caution">
    <text evidence="17">The sequence shown here is derived from an EMBL/GenBank/DDBJ whole genome shotgun (WGS) entry which is preliminary data.</text>
</comment>
<dbReference type="InterPro" id="IPR011761">
    <property type="entry name" value="ATP-grasp"/>
</dbReference>
<evidence type="ECO:0000256" key="5">
    <source>
        <dbReference type="ARBA" id="ARBA00022598"/>
    </source>
</evidence>
<dbReference type="PROSITE" id="PS50989">
    <property type="entry name" value="COA_CT_CTER"/>
    <property type="match status" value="1"/>
</dbReference>
<keyword evidence="7 11" id="KW-0067">ATP-binding</keyword>
<dbReference type="SUPFAM" id="SSF52440">
    <property type="entry name" value="PreATP-grasp domain"/>
    <property type="match status" value="1"/>
</dbReference>
<dbReference type="InterPro" id="IPR005482">
    <property type="entry name" value="Biotin_COase_C"/>
</dbReference>
<dbReference type="SUPFAM" id="SSF51230">
    <property type="entry name" value="Single hybrid motif"/>
    <property type="match status" value="1"/>
</dbReference>
<dbReference type="InterPro" id="IPR005479">
    <property type="entry name" value="CPAse_ATP-bd"/>
</dbReference>
<evidence type="ECO:0000256" key="4">
    <source>
        <dbReference type="ARBA" id="ARBA00013058"/>
    </source>
</evidence>
<dbReference type="SMART" id="SM00878">
    <property type="entry name" value="Biotin_carb_C"/>
    <property type="match status" value="1"/>
</dbReference>
<dbReference type="SUPFAM" id="SSF56059">
    <property type="entry name" value="Glutathione synthetase ATP-binding domain-like"/>
    <property type="match status" value="1"/>
</dbReference>
<sequence length="1060" mass="113218">MTGLLIANRGEVALRIMRTAAARGLRTVAVYSEDEPDSPHVTRADESIPLPGVGPSAYLNVANICEAASSAQAAIVHPGYGFLSESAELAEACGAAGLTFVGPDGPTLRLLGDKSTTRALATRCSVPVLPATPGPTTKTAARNFAESLGTTAVIVKAAAGGGGRGMRIVDDLEKLDQAIDRCRSEAERSFGIPDVYVEAYLPRARHIEVQVAGDGGKFPIHLFDRDCTGQRRHQKMVEIAPAQFLPDTTREALFTAALSLASAVSLRGLATFEFLVDADDLDQWYFIEANPRLQVEHGITEQITGLDLVSLQIDLAQHRALSDLNLSPDVLGTPRGVAIEARITGGPRPDGSDRLNEVRFPTGQHLRVESHMQTGMRVGTGYDPLLAKVIVHRDDGDFTTAASELNTSLGEVRLDDLDTDISTLQWFLGSDAFRCGRTTTRTIDDHLVRAEPASEAVSDEASIDVRTPLTGTVVALSVKAGSTVERGDVLVTVEAMKMETDVRSPVTGSVIAVDVEIGQSVSARTLLAVIEPDRHQPEEASVIDQIDLTATRSDLDDILARHRRTLDDARAGAVERRHERGKRTARENLQDLFDPEPFHEYGSLVVAAQRRRKSLAELEGSTPADGLVSGFGTVDGHPTAALAYDYTVLAGTQGLQSHKKAERMFDLAGRRGTPVVVFAEGGGGRPGDTDDMSRATRMDLGTFVALGRLNGVVPTVGIASGRCFAGNAALVGACDLVIATQDSTIGLGGPAMIEGGGLGSFGADEIGPVSVQGPNGVIDVLVDDEAEAVDVARRYLGYFRGSTTTWSAPDQRQLRHVVPERRSRPFDMRTVVDTIADEDSVLELRREFAPGIITALVRIEGQPAGVVANDGSRAGGTIGSAEADKMARFLQLCEAYAIPIVSLCDTAGFLVGPDAEQTASVRHVSRLFVIAPSLTVPFCTVIVRKAYGLGGQAMAGGSFRVPDAIVAWPTGELGAMGPEGAVKLGFRRELDAIEDDDERDQAYRAHLEQYEKQGKAINAASVFEIDDVIDPVTTRSWIVSVISTPRPDRPSSVRRRIDTW</sequence>
<dbReference type="SUPFAM" id="SSF51246">
    <property type="entry name" value="Rudiment single hybrid motif"/>
    <property type="match status" value="1"/>
</dbReference>
<dbReference type="CDD" id="cd06850">
    <property type="entry name" value="biotinyl_domain"/>
    <property type="match status" value="1"/>
</dbReference>
<dbReference type="Pfam" id="PF01039">
    <property type="entry name" value="Carboxyl_trans"/>
    <property type="match status" value="1"/>
</dbReference>
<reference evidence="17 18" key="1">
    <citation type="submission" date="2018-11" db="EMBL/GenBank/DDBJ databases">
        <title>Microbial catabolism of amino acid.</title>
        <authorList>
            <person name="Hibi M."/>
            <person name="Ogawa J."/>
        </authorList>
    </citation>
    <scope>NUCLEOTIDE SEQUENCE [LARGE SCALE GENOMIC DNA]</scope>
    <source>
        <strain evidence="17 18">C31-06</strain>
    </source>
</reference>
<comment type="cofactor">
    <cofactor evidence="1">
        <name>biotin</name>
        <dbReference type="ChEBI" id="CHEBI:57586"/>
    </cofactor>
</comment>
<dbReference type="Pfam" id="PF02786">
    <property type="entry name" value="CPSase_L_D2"/>
    <property type="match status" value="1"/>
</dbReference>
<keyword evidence="5" id="KW-0436">Ligase</keyword>
<dbReference type="SUPFAM" id="SSF52096">
    <property type="entry name" value="ClpP/crotonase"/>
    <property type="match status" value="2"/>
</dbReference>
<dbReference type="InterPro" id="IPR011764">
    <property type="entry name" value="Biotin_carboxylation_dom"/>
</dbReference>
<feature type="domain" description="Lipoyl-binding" evidence="12">
    <location>
        <begin position="456"/>
        <end position="531"/>
    </location>
</feature>
<dbReference type="GO" id="GO:2001295">
    <property type="term" value="P:malonyl-CoA biosynthetic process"/>
    <property type="evidence" value="ECO:0007669"/>
    <property type="project" value="UniProtKB-UniPathway"/>
</dbReference>
<organism evidence="17 18">
    <name type="scientific">Rhodococcus wratislaviensis</name>
    <name type="common">Tsukamurella wratislaviensis</name>
    <dbReference type="NCBI Taxonomy" id="44752"/>
    <lineage>
        <taxon>Bacteria</taxon>
        <taxon>Bacillati</taxon>
        <taxon>Actinomycetota</taxon>
        <taxon>Actinomycetes</taxon>
        <taxon>Mycobacteriales</taxon>
        <taxon>Nocardiaceae</taxon>
        <taxon>Rhodococcus</taxon>
    </lineage>
</organism>
<dbReference type="OrthoDB" id="9803706at2"/>
<evidence type="ECO:0000259" key="16">
    <source>
        <dbReference type="PROSITE" id="PS50989"/>
    </source>
</evidence>
<evidence type="ECO:0000259" key="12">
    <source>
        <dbReference type="PROSITE" id="PS50968"/>
    </source>
</evidence>
<name>A0A402CEQ7_RHOWR</name>
<keyword evidence="9" id="KW-0511">Multifunctional enzyme</keyword>
<dbReference type="PROSITE" id="PS50975">
    <property type="entry name" value="ATP_GRASP"/>
    <property type="match status" value="1"/>
</dbReference>